<name>A0A0A8Z291_ARUDO</name>
<dbReference type="AlphaFoldDB" id="A0A0A8Z291"/>
<accession>A0A0A8Z291</accession>
<proteinExistence type="predicted"/>
<sequence length="17" mass="2011">MWGRSYQRRSTKAGAKQ</sequence>
<reference evidence="1" key="1">
    <citation type="submission" date="2014-09" db="EMBL/GenBank/DDBJ databases">
        <authorList>
            <person name="Magalhaes I.L.F."/>
            <person name="Oliveira U."/>
            <person name="Santos F.R."/>
            <person name="Vidigal T.H.D.A."/>
            <person name="Brescovit A.D."/>
            <person name="Santos A.J."/>
        </authorList>
    </citation>
    <scope>NUCLEOTIDE SEQUENCE</scope>
    <source>
        <tissue evidence="1">Shoot tissue taken approximately 20 cm above the soil surface</tissue>
    </source>
</reference>
<dbReference type="EMBL" id="GBRH01266097">
    <property type="protein sequence ID" value="JAD31798.1"/>
    <property type="molecule type" value="Transcribed_RNA"/>
</dbReference>
<evidence type="ECO:0000313" key="1">
    <source>
        <dbReference type="EMBL" id="JAD31798.1"/>
    </source>
</evidence>
<protein>
    <submittedName>
        <fullName evidence="1">Uncharacterized protein</fullName>
    </submittedName>
</protein>
<reference evidence="1" key="2">
    <citation type="journal article" date="2015" name="Data Brief">
        <title>Shoot transcriptome of the giant reed, Arundo donax.</title>
        <authorList>
            <person name="Barrero R.A."/>
            <person name="Guerrero F.D."/>
            <person name="Moolhuijzen P."/>
            <person name="Goolsby J.A."/>
            <person name="Tidwell J."/>
            <person name="Bellgard S.E."/>
            <person name="Bellgard M.I."/>
        </authorList>
    </citation>
    <scope>NUCLEOTIDE SEQUENCE</scope>
    <source>
        <tissue evidence="1">Shoot tissue taken approximately 20 cm above the soil surface</tissue>
    </source>
</reference>
<organism evidence="1">
    <name type="scientific">Arundo donax</name>
    <name type="common">Giant reed</name>
    <name type="synonym">Donax arundinaceus</name>
    <dbReference type="NCBI Taxonomy" id="35708"/>
    <lineage>
        <taxon>Eukaryota</taxon>
        <taxon>Viridiplantae</taxon>
        <taxon>Streptophyta</taxon>
        <taxon>Embryophyta</taxon>
        <taxon>Tracheophyta</taxon>
        <taxon>Spermatophyta</taxon>
        <taxon>Magnoliopsida</taxon>
        <taxon>Liliopsida</taxon>
        <taxon>Poales</taxon>
        <taxon>Poaceae</taxon>
        <taxon>PACMAD clade</taxon>
        <taxon>Arundinoideae</taxon>
        <taxon>Arundineae</taxon>
        <taxon>Arundo</taxon>
    </lineage>
</organism>